<dbReference type="GeneID" id="96744502"/>
<evidence type="ECO:0008006" key="3">
    <source>
        <dbReference type="Google" id="ProtNLM"/>
    </source>
</evidence>
<protein>
    <recommendedName>
        <fullName evidence="3">Transcription factor zinc-finger domain-containing protein</fullName>
    </recommendedName>
</protein>
<dbReference type="RefSeq" id="WP_065963355.1">
    <property type="nucleotide sequence ID" value="NZ_ASQP01000152.1"/>
</dbReference>
<dbReference type="AlphaFoldDB" id="A0A1R1SMQ1"/>
<dbReference type="Proteomes" id="UP000186168">
    <property type="component" value="Unassembled WGS sequence"/>
</dbReference>
<organism evidence="1 2">
    <name type="scientific">Streptomyces sparsogenes DSM 40356</name>
    <dbReference type="NCBI Taxonomy" id="1331668"/>
    <lineage>
        <taxon>Bacteria</taxon>
        <taxon>Bacillati</taxon>
        <taxon>Actinomycetota</taxon>
        <taxon>Actinomycetes</taxon>
        <taxon>Kitasatosporales</taxon>
        <taxon>Streptomycetaceae</taxon>
        <taxon>Streptomyces</taxon>
    </lineage>
</organism>
<sequence length="69" mass="7793">MECPRCHQAALEKVQVTRFAIKIVKCPECDAIWPLDGVVGPLNFVQFQLFLDLLGESEMESPYEELGPL</sequence>
<comment type="caution">
    <text evidence="1">The sequence shown here is derived from an EMBL/GenBank/DDBJ whole genome shotgun (WGS) entry which is preliminary data.</text>
</comment>
<proteinExistence type="predicted"/>
<reference evidence="1 2" key="1">
    <citation type="submission" date="2013-05" db="EMBL/GenBank/DDBJ databases">
        <title>Genome sequence of Streptomyces sparsogenes DSM 40356.</title>
        <authorList>
            <person name="Coyne S."/>
            <person name="Seebeck F.P."/>
        </authorList>
    </citation>
    <scope>NUCLEOTIDE SEQUENCE [LARGE SCALE GENOMIC DNA]</scope>
    <source>
        <strain evidence="1 2">DSM 40356</strain>
    </source>
</reference>
<evidence type="ECO:0000313" key="1">
    <source>
        <dbReference type="EMBL" id="OMI39576.1"/>
    </source>
</evidence>
<name>A0A1R1SMQ1_9ACTN</name>
<evidence type="ECO:0000313" key="2">
    <source>
        <dbReference type="Proteomes" id="UP000186168"/>
    </source>
</evidence>
<gene>
    <name evidence="1" type="ORF">SPAR_10212</name>
</gene>
<accession>A0A1R1SMQ1</accession>
<keyword evidence="2" id="KW-1185">Reference proteome</keyword>
<dbReference type="EMBL" id="ASQP01000152">
    <property type="protein sequence ID" value="OMI39576.1"/>
    <property type="molecule type" value="Genomic_DNA"/>
</dbReference>